<evidence type="ECO:0000313" key="7">
    <source>
        <dbReference type="EMBL" id="BCJ91273.1"/>
    </source>
</evidence>
<dbReference type="PANTHER" id="PTHR30086:SF20">
    <property type="entry name" value="ARGININE EXPORTER PROTEIN ARGO-RELATED"/>
    <property type="match status" value="1"/>
</dbReference>
<gene>
    <name evidence="7" type="ORF">IZ6_20080</name>
</gene>
<feature type="transmembrane region" description="Helical" evidence="6">
    <location>
        <begin position="36"/>
        <end position="64"/>
    </location>
</feature>
<keyword evidence="2" id="KW-1003">Cell membrane</keyword>
<keyword evidence="5 6" id="KW-0472">Membrane</keyword>
<evidence type="ECO:0000256" key="1">
    <source>
        <dbReference type="ARBA" id="ARBA00004651"/>
    </source>
</evidence>
<evidence type="ECO:0000256" key="2">
    <source>
        <dbReference type="ARBA" id="ARBA00022475"/>
    </source>
</evidence>
<dbReference type="Pfam" id="PF01810">
    <property type="entry name" value="LysE"/>
    <property type="match status" value="1"/>
</dbReference>
<dbReference type="EMBL" id="AP023361">
    <property type="protein sequence ID" value="BCJ91273.1"/>
    <property type="molecule type" value="Genomic_DNA"/>
</dbReference>
<feature type="transmembrane region" description="Helical" evidence="6">
    <location>
        <begin position="179"/>
        <end position="200"/>
    </location>
</feature>
<feature type="transmembrane region" description="Helical" evidence="6">
    <location>
        <begin position="109"/>
        <end position="133"/>
    </location>
</feature>
<dbReference type="AlphaFoldDB" id="A0A6S6QJ41"/>
<evidence type="ECO:0000256" key="5">
    <source>
        <dbReference type="ARBA" id="ARBA00023136"/>
    </source>
</evidence>
<comment type="subcellular location">
    <subcellularLocation>
        <location evidence="1">Cell membrane</location>
        <topology evidence="1">Multi-pass membrane protein</topology>
    </subcellularLocation>
</comment>
<sequence length="214" mass="22601">MRVPFLRGLGMTASLIVAIGPQNAYLLKYGLSRANFVFAIAAIYVVIDVALITLGAIGVGTIIAQYPALKLIFACIAVLFFLGFGIASIRKGLKAGKIEKVKVPGAAAYSTAILLSIANPGVLFDTIVIIGGLAGQYEHLIDRIAFSAGAAAASFLWFFALASIAYFCGGWFTDRAWKAVDIIIGVLMLVLAATIVHDAWRLAEQIGLFGTTSV</sequence>
<accession>A0A6S6QJ41</accession>
<keyword evidence="4 6" id="KW-1133">Transmembrane helix</keyword>
<evidence type="ECO:0000256" key="3">
    <source>
        <dbReference type="ARBA" id="ARBA00022692"/>
    </source>
</evidence>
<organism evidence="7 8">
    <name type="scientific">Terrihabitans soli</name>
    <dbReference type="NCBI Taxonomy" id="708113"/>
    <lineage>
        <taxon>Bacteria</taxon>
        <taxon>Pseudomonadati</taxon>
        <taxon>Pseudomonadota</taxon>
        <taxon>Alphaproteobacteria</taxon>
        <taxon>Hyphomicrobiales</taxon>
        <taxon>Terrihabitans</taxon>
    </lineage>
</organism>
<keyword evidence="8" id="KW-1185">Reference proteome</keyword>
<proteinExistence type="predicted"/>
<dbReference type="Proteomes" id="UP000515317">
    <property type="component" value="Chromosome"/>
</dbReference>
<dbReference type="GO" id="GO:0005886">
    <property type="term" value="C:plasma membrane"/>
    <property type="evidence" value="ECO:0007669"/>
    <property type="project" value="UniProtKB-SubCell"/>
</dbReference>
<name>A0A6S6QJ41_9HYPH</name>
<keyword evidence="3 6" id="KW-0812">Transmembrane</keyword>
<protein>
    <submittedName>
        <fullName evidence="7">Amino acid transporter</fullName>
    </submittedName>
</protein>
<evidence type="ECO:0000256" key="4">
    <source>
        <dbReference type="ARBA" id="ARBA00022989"/>
    </source>
</evidence>
<feature type="transmembrane region" description="Helical" evidence="6">
    <location>
        <begin position="145"/>
        <end position="167"/>
    </location>
</feature>
<dbReference type="PANTHER" id="PTHR30086">
    <property type="entry name" value="ARGININE EXPORTER PROTEIN ARGO"/>
    <property type="match status" value="1"/>
</dbReference>
<evidence type="ECO:0000256" key="6">
    <source>
        <dbReference type="SAM" id="Phobius"/>
    </source>
</evidence>
<dbReference type="GO" id="GO:0015171">
    <property type="term" value="F:amino acid transmembrane transporter activity"/>
    <property type="evidence" value="ECO:0007669"/>
    <property type="project" value="TreeGrafter"/>
</dbReference>
<reference evidence="7 8" key="1">
    <citation type="submission" date="2020-08" db="EMBL/GenBank/DDBJ databases">
        <title>Genome sequence of Rhizobiales bacterium strain IZ6.</title>
        <authorList>
            <person name="Nakai R."/>
            <person name="Naganuma T."/>
        </authorList>
    </citation>
    <scope>NUCLEOTIDE SEQUENCE [LARGE SCALE GENOMIC DNA]</scope>
    <source>
        <strain evidence="7 8">IZ6</strain>
    </source>
</reference>
<dbReference type="KEGG" id="tso:IZ6_20080"/>
<feature type="transmembrane region" description="Helical" evidence="6">
    <location>
        <begin position="71"/>
        <end position="89"/>
    </location>
</feature>
<evidence type="ECO:0000313" key="8">
    <source>
        <dbReference type="Proteomes" id="UP000515317"/>
    </source>
</evidence>
<dbReference type="InterPro" id="IPR001123">
    <property type="entry name" value="LeuE-type"/>
</dbReference>